<dbReference type="AlphaFoldDB" id="A0A673FII5"/>
<keyword evidence="4" id="KW-0472">Membrane</keyword>
<evidence type="ECO:0000259" key="5">
    <source>
        <dbReference type="PROSITE" id="PS51720"/>
    </source>
</evidence>
<keyword evidence="4" id="KW-0812">Transmembrane</keyword>
<evidence type="ECO:0000256" key="1">
    <source>
        <dbReference type="ARBA" id="ARBA00008535"/>
    </source>
</evidence>
<keyword evidence="4" id="KW-1133">Transmembrane helix</keyword>
<reference evidence="6" key="1">
    <citation type="submission" date="2025-08" db="UniProtKB">
        <authorList>
            <consortium name="Ensembl"/>
        </authorList>
    </citation>
    <scope>IDENTIFICATION</scope>
</reference>
<dbReference type="SUPFAM" id="SSF52540">
    <property type="entry name" value="P-loop containing nucleoside triphosphate hydrolases"/>
    <property type="match status" value="1"/>
</dbReference>
<dbReference type="InterPro" id="IPR045058">
    <property type="entry name" value="GIMA/IAN/Toc"/>
</dbReference>
<proteinExistence type="inferred from homology"/>
<dbReference type="PANTHER" id="PTHR10903:SF62">
    <property type="entry name" value="GTPASE IMAP FAMILY MEMBER 4-LIKE-RELATED"/>
    <property type="match status" value="1"/>
</dbReference>
<keyword evidence="3" id="KW-0342">GTP-binding</keyword>
<dbReference type="InterPro" id="IPR027417">
    <property type="entry name" value="P-loop_NTPase"/>
</dbReference>
<feature type="transmembrane region" description="Helical" evidence="4">
    <location>
        <begin position="251"/>
        <end position="270"/>
    </location>
</feature>
<dbReference type="PANTHER" id="PTHR10903">
    <property type="entry name" value="GTPASE, IMAP FAMILY MEMBER-RELATED"/>
    <property type="match status" value="1"/>
</dbReference>
<reference evidence="6" key="2">
    <citation type="submission" date="2025-09" db="UniProtKB">
        <authorList>
            <consortium name="Ensembl"/>
        </authorList>
    </citation>
    <scope>IDENTIFICATION</scope>
</reference>
<protein>
    <recommendedName>
        <fullName evidence="5">AIG1-type G domain-containing protein</fullName>
    </recommendedName>
</protein>
<evidence type="ECO:0000313" key="6">
    <source>
        <dbReference type="Ensembl" id="ENSSRHP00000000015.1"/>
    </source>
</evidence>
<dbReference type="CDD" id="cd01852">
    <property type="entry name" value="AIG1"/>
    <property type="match status" value="1"/>
</dbReference>
<accession>A0A673FII5</accession>
<keyword evidence="7" id="KW-1185">Reference proteome</keyword>
<dbReference type="GO" id="GO:0005525">
    <property type="term" value="F:GTP binding"/>
    <property type="evidence" value="ECO:0007669"/>
    <property type="project" value="UniProtKB-KW"/>
</dbReference>
<keyword evidence="2" id="KW-0547">Nucleotide-binding</keyword>
<dbReference type="Pfam" id="PF04548">
    <property type="entry name" value="AIG1"/>
    <property type="match status" value="1"/>
</dbReference>
<evidence type="ECO:0000313" key="7">
    <source>
        <dbReference type="Proteomes" id="UP000472270"/>
    </source>
</evidence>
<dbReference type="Ensembl" id="ENSSRHT00000000039.1">
    <property type="protein sequence ID" value="ENSSRHP00000000015.1"/>
    <property type="gene ID" value="ENSSRHG00000000039.1"/>
</dbReference>
<dbReference type="Proteomes" id="UP000472270">
    <property type="component" value="Unassembled WGS sequence"/>
</dbReference>
<dbReference type="PROSITE" id="PS51720">
    <property type="entry name" value="G_AIG1"/>
    <property type="match status" value="1"/>
</dbReference>
<comment type="similarity">
    <text evidence="1">Belongs to the TRAFAC class TrmE-Era-EngA-EngB-Septin-like GTPase superfamily. AIG1/Toc34/Toc159-like paraseptin GTPase family. IAN subfamily.</text>
</comment>
<dbReference type="InterPro" id="IPR006703">
    <property type="entry name" value="G_AIG1"/>
</dbReference>
<name>A0A673FII5_9TELE</name>
<dbReference type="FunFam" id="3.40.50.300:FF:000366">
    <property type="entry name" value="GTPase, IMAP family member 2"/>
    <property type="match status" value="1"/>
</dbReference>
<evidence type="ECO:0000256" key="2">
    <source>
        <dbReference type="ARBA" id="ARBA00022741"/>
    </source>
</evidence>
<sequence>KTGQKIAYYLGHQQTPLRIVLLGKSGVGKSSTGNTILGENAFITSNSPYSETFQCESRTDRHNRITVIDTPGLCNSSHSEEDVKREMLRLIVKCAPGPHAFLIVLRVGRYTKQEEETVEELLGLFGEEAWKYSMFVFTRGDELDEDQRIEDLVENIVKLKSCVDKCGGGCHVIDNKYWRNTQDEYSNNRVQVEKIINTIETMVTNNGGYYTNQMLRDVEAKIQEQKLRQELYGEIRMGADNNSWFESVMTGFQTGALLNVVIALFLLFYLK</sequence>
<evidence type="ECO:0000256" key="3">
    <source>
        <dbReference type="ARBA" id="ARBA00023134"/>
    </source>
</evidence>
<feature type="domain" description="AIG1-type G" evidence="5">
    <location>
        <begin position="14"/>
        <end position="219"/>
    </location>
</feature>
<organism evidence="6 7">
    <name type="scientific">Sinocyclocheilus rhinocerous</name>
    <dbReference type="NCBI Taxonomy" id="307959"/>
    <lineage>
        <taxon>Eukaryota</taxon>
        <taxon>Metazoa</taxon>
        <taxon>Chordata</taxon>
        <taxon>Craniata</taxon>
        <taxon>Vertebrata</taxon>
        <taxon>Euteleostomi</taxon>
        <taxon>Actinopterygii</taxon>
        <taxon>Neopterygii</taxon>
        <taxon>Teleostei</taxon>
        <taxon>Ostariophysi</taxon>
        <taxon>Cypriniformes</taxon>
        <taxon>Cyprinidae</taxon>
        <taxon>Cyprininae</taxon>
        <taxon>Sinocyclocheilus</taxon>
    </lineage>
</organism>
<evidence type="ECO:0000256" key="4">
    <source>
        <dbReference type="SAM" id="Phobius"/>
    </source>
</evidence>
<dbReference type="Gene3D" id="3.40.50.300">
    <property type="entry name" value="P-loop containing nucleotide triphosphate hydrolases"/>
    <property type="match status" value="1"/>
</dbReference>